<dbReference type="InterPro" id="IPR011009">
    <property type="entry name" value="Kinase-like_dom_sf"/>
</dbReference>
<dbReference type="PANTHER" id="PTHR21064:SF6">
    <property type="entry name" value="AMINOGLYCOSIDE PHOSPHOTRANSFERASE DOMAIN-CONTAINING PROTEIN"/>
    <property type="match status" value="1"/>
</dbReference>
<dbReference type="NCBIfam" id="NF003558">
    <property type="entry name" value="PRK05231.1"/>
    <property type="match status" value="1"/>
</dbReference>
<dbReference type="EC" id="2.7.1.39" evidence="8 9"/>
<evidence type="ECO:0000313" key="12">
    <source>
        <dbReference type="Proteomes" id="UP000484381"/>
    </source>
</evidence>
<accession>A0A7X1NKY3</accession>
<dbReference type="InterPro" id="IPR005280">
    <property type="entry name" value="Homoserine_kinase_II"/>
</dbReference>
<evidence type="ECO:0000256" key="3">
    <source>
        <dbReference type="ARBA" id="ARBA00022697"/>
    </source>
</evidence>
<dbReference type="RefSeq" id="WP_152768252.1">
    <property type="nucleotide sequence ID" value="NZ_WHNP01000145.1"/>
</dbReference>
<keyword evidence="12" id="KW-1185">Reference proteome</keyword>
<dbReference type="SUPFAM" id="SSF56112">
    <property type="entry name" value="Protein kinase-like (PK-like)"/>
    <property type="match status" value="1"/>
</dbReference>
<keyword evidence="4 8" id="KW-0547">Nucleotide-binding</keyword>
<reference evidence="11 12" key="1">
    <citation type="submission" date="2019-10" db="EMBL/GenBank/DDBJ databases">
        <title>Paraburkholderia sp. isolated from nodules of Mimosa pudica from Brazilian Atlantic Forest soils.</title>
        <authorList>
            <person name="Paulitsch F."/>
            <person name="Hungria M."/>
            <person name="Dall'Agnol R."/>
        </authorList>
    </citation>
    <scope>NUCLEOTIDE SEQUENCE [LARGE SCALE GENOMIC DNA]</scope>
    <source>
        <strain evidence="11 12">CNPSo 3157</strain>
    </source>
</reference>
<comment type="similarity">
    <text evidence="7 8">Belongs to the pseudomonas-type ThrB family.</text>
</comment>
<keyword evidence="3 8" id="KW-0791">Threonine biosynthesis</keyword>
<dbReference type="NCBIfam" id="TIGR00938">
    <property type="entry name" value="thrB_alt"/>
    <property type="match status" value="1"/>
</dbReference>
<dbReference type="EMBL" id="WHNP01000145">
    <property type="protein sequence ID" value="MPW23840.1"/>
    <property type="molecule type" value="Genomic_DNA"/>
</dbReference>
<dbReference type="PANTHER" id="PTHR21064">
    <property type="entry name" value="AMINOGLYCOSIDE PHOSPHOTRANSFERASE DOMAIN-CONTAINING PROTEIN-RELATED"/>
    <property type="match status" value="1"/>
</dbReference>
<dbReference type="InterPro" id="IPR002575">
    <property type="entry name" value="Aminoglycoside_PTrfase"/>
</dbReference>
<dbReference type="Gene3D" id="3.90.1200.10">
    <property type="match status" value="1"/>
</dbReference>
<feature type="domain" description="Aminoglycoside phosphotransferase" evidence="10">
    <location>
        <begin position="27"/>
        <end position="268"/>
    </location>
</feature>
<gene>
    <name evidence="8" type="primary">thrB</name>
    <name evidence="11" type="ORF">GCT13_45995</name>
</gene>
<organism evidence="11 12">
    <name type="scientific">Paraburkholderia franconis</name>
    <dbReference type="NCBI Taxonomy" id="2654983"/>
    <lineage>
        <taxon>Bacteria</taxon>
        <taxon>Pseudomonadati</taxon>
        <taxon>Pseudomonadota</taxon>
        <taxon>Betaproteobacteria</taxon>
        <taxon>Burkholderiales</taxon>
        <taxon>Burkholderiaceae</taxon>
        <taxon>Paraburkholderia</taxon>
    </lineage>
</organism>
<comment type="caution">
    <text evidence="11">The sequence shown here is derived from an EMBL/GenBank/DDBJ whole genome shotgun (WGS) entry which is preliminary data.</text>
</comment>
<evidence type="ECO:0000256" key="6">
    <source>
        <dbReference type="ARBA" id="ARBA00022840"/>
    </source>
</evidence>
<dbReference type="Gene3D" id="3.30.200.20">
    <property type="entry name" value="Phosphorylase Kinase, domain 1"/>
    <property type="match status" value="1"/>
</dbReference>
<evidence type="ECO:0000313" key="11">
    <source>
        <dbReference type="EMBL" id="MPW23840.1"/>
    </source>
</evidence>
<sequence length="325" mass="36299">MAVFTPVSAQEASAFIAPLAVGKLISLRGIPSGIENTNYFITTDAGEFVLTLFERLGNAQLSFSLQLMQHLARRGIPVPEPKADGDGRIVFELNGKPACVVAKLEGRHCLEPQLQHCEQMGEALARMHQAGDDFPRELVNSRGYAWWAQAADRVASFLDSERREILFDELRFQYTLASDGSYRALPQGPIHGDLFRDNVLFADAQALGGSTDAEKLSAVFDFYFAGIDVLIFDVAVCLNDWCIDHPSEALSPAMVAAFVQAYERARPLTTMERRHLPAVLRAAALRFWLSRLMDLHFARDSALVHTHDPEHFFRVLCHHRRASSF</sequence>
<protein>
    <recommendedName>
        <fullName evidence="8 9">Homoserine kinase</fullName>
        <shortName evidence="8">HK</shortName>
        <shortName evidence="8">HSK</shortName>
        <ecNumber evidence="8 9">2.7.1.39</ecNumber>
    </recommendedName>
</protein>
<keyword evidence="5 8" id="KW-0418">Kinase</keyword>
<proteinExistence type="inferred from homology"/>
<dbReference type="InterPro" id="IPR050249">
    <property type="entry name" value="Pseudomonas-type_ThrB"/>
</dbReference>
<keyword evidence="1 8" id="KW-0028">Amino-acid biosynthesis</keyword>
<keyword evidence="6 8" id="KW-0067">ATP-binding</keyword>
<comment type="pathway">
    <text evidence="8">Amino-acid biosynthesis; L-threonine biosynthesis; L-threonine from L-aspartate: step 4/5.</text>
</comment>
<dbReference type="Proteomes" id="UP000484381">
    <property type="component" value="Unassembled WGS sequence"/>
</dbReference>
<dbReference type="UniPathway" id="UPA00050">
    <property type="reaction ID" value="UER00064"/>
</dbReference>
<evidence type="ECO:0000256" key="2">
    <source>
        <dbReference type="ARBA" id="ARBA00022679"/>
    </source>
</evidence>
<evidence type="ECO:0000259" key="10">
    <source>
        <dbReference type="Pfam" id="PF01636"/>
    </source>
</evidence>
<evidence type="ECO:0000256" key="9">
    <source>
        <dbReference type="NCBIfam" id="TIGR00938"/>
    </source>
</evidence>
<dbReference type="GO" id="GO:0005524">
    <property type="term" value="F:ATP binding"/>
    <property type="evidence" value="ECO:0007669"/>
    <property type="project" value="UniProtKB-KW"/>
</dbReference>
<dbReference type="AlphaFoldDB" id="A0A7X1NKY3"/>
<dbReference type="GO" id="GO:0004413">
    <property type="term" value="F:homoserine kinase activity"/>
    <property type="evidence" value="ECO:0007669"/>
    <property type="project" value="UniProtKB-UniRule"/>
</dbReference>
<dbReference type="CDD" id="cd05153">
    <property type="entry name" value="HomoserineK_II"/>
    <property type="match status" value="1"/>
</dbReference>
<dbReference type="HAMAP" id="MF_00301">
    <property type="entry name" value="Homoser_kinase_2"/>
    <property type="match status" value="1"/>
</dbReference>
<dbReference type="Pfam" id="PF01636">
    <property type="entry name" value="APH"/>
    <property type="match status" value="1"/>
</dbReference>
<evidence type="ECO:0000256" key="1">
    <source>
        <dbReference type="ARBA" id="ARBA00022605"/>
    </source>
</evidence>
<comment type="catalytic activity">
    <reaction evidence="8">
        <text>L-homoserine + ATP = O-phospho-L-homoserine + ADP + H(+)</text>
        <dbReference type="Rhea" id="RHEA:13985"/>
        <dbReference type="ChEBI" id="CHEBI:15378"/>
        <dbReference type="ChEBI" id="CHEBI:30616"/>
        <dbReference type="ChEBI" id="CHEBI:57476"/>
        <dbReference type="ChEBI" id="CHEBI:57590"/>
        <dbReference type="ChEBI" id="CHEBI:456216"/>
        <dbReference type="EC" id="2.7.1.39"/>
    </reaction>
</comment>
<name>A0A7X1NKY3_9BURK</name>
<evidence type="ECO:0000256" key="5">
    <source>
        <dbReference type="ARBA" id="ARBA00022777"/>
    </source>
</evidence>
<evidence type="ECO:0000256" key="7">
    <source>
        <dbReference type="ARBA" id="ARBA00038240"/>
    </source>
</evidence>
<keyword evidence="2 8" id="KW-0808">Transferase</keyword>
<dbReference type="GO" id="GO:0009088">
    <property type="term" value="P:threonine biosynthetic process"/>
    <property type="evidence" value="ECO:0007669"/>
    <property type="project" value="UniProtKB-UniRule"/>
</dbReference>
<evidence type="ECO:0000256" key="8">
    <source>
        <dbReference type="HAMAP-Rule" id="MF_00301"/>
    </source>
</evidence>
<evidence type="ECO:0000256" key="4">
    <source>
        <dbReference type="ARBA" id="ARBA00022741"/>
    </source>
</evidence>